<dbReference type="SUPFAM" id="SSF55486">
    <property type="entry name" value="Metalloproteases ('zincins'), catalytic domain"/>
    <property type="match status" value="1"/>
</dbReference>
<proteinExistence type="inferred from homology"/>
<evidence type="ECO:0000256" key="1">
    <source>
        <dbReference type="ARBA" id="ARBA00022670"/>
    </source>
</evidence>
<evidence type="ECO:0000256" key="7">
    <source>
        <dbReference type="SAM" id="Coils"/>
    </source>
</evidence>
<dbReference type="GO" id="GO:0006508">
    <property type="term" value="P:proteolysis"/>
    <property type="evidence" value="ECO:0007669"/>
    <property type="project" value="UniProtKB-KW"/>
</dbReference>
<evidence type="ECO:0000256" key="5">
    <source>
        <dbReference type="ARBA" id="ARBA00023049"/>
    </source>
</evidence>
<evidence type="ECO:0000256" key="6">
    <source>
        <dbReference type="RuleBase" id="RU003435"/>
    </source>
</evidence>
<protein>
    <submittedName>
        <fullName evidence="9">M3 family oligoendopeptidase</fullName>
    </submittedName>
</protein>
<dbReference type="InterPro" id="IPR001567">
    <property type="entry name" value="Pept_M3A_M3B_dom"/>
</dbReference>
<keyword evidence="7" id="KW-0175">Coiled coil</keyword>
<evidence type="ECO:0000256" key="2">
    <source>
        <dbReference type="ARBA" id="ARBA00022723"/>
    </source>
</evidence>
<keyword evidence="1 6" id="KW-0645">Protease</keyword>
<gene>
    <name evidence="9" type="ORF">DCG82_08610</name>
</gene>
<evidence type="ECO:0000313" key="10">
    <source>
        <dbReference type="Proteomes" id="UP000262454"/>
    </source>
</evidence>
<dbReference type="Gene3D" id="1.10.1370.30">
    <property type="match status" value="1"/>
</dbReference>
<keyword evidence="2 6" id="KW-0479">Metal-binding</keyword>
<dbReference type="Proteomes" id="UP000262454">
    <property type="component" value="Unassembled WGS sequence"/>
</dbReference>
<keyword evidence="4 6" id="KW-0862">Zinc</keyword>
<comment type="caution">
    <text evidence="9">The sequence shown here is derived from an EMBL/GenBank/DDBJ whole genome shotgun (WGS) entry which is preliminary data.</text>
</comment>
<evidence type="ECO:0000259" key="8">
    <source>
        <dbReference type="Pfam" id="PF01432"/>
    </source>
</evidence>
<sequence length="584" mass="69618">MHLERLSKFYKNSTTKGEKMEKDFKNLNIDVKGWEDLKGYYDDILKRNINSQEDLLTLLEDFSSLSEFVSETFGWAYINMTRDTQNKEYRDRFLVFNDEIEPKMKEISFEILKKIVNSKYISEIDQEKWGLLIKRFKNEVDIFRKENIPIDTEITKKTMEYQQTIGSMVIKFKGKEYTLPQMSLFLQSKDRTERKEAFESLVEKRLEYSEKIENLLSELTELRNKKAKNANFKNYVELRFRELERFDYGVKECEEFHNSVLRIVTPIYGEIVKEKAKKLNLEKVKPYDLSATLPDEVVLKPFENTEDFIEKSKKVFYSVDRRFGESFEKVVNNKHLDLESRKGKAPGGYNYPLYKTGLPFIFMNSSGIHSDMRTLMHETGHAVHTIAVKDLFTFFYKSTPSEVAEFASMGMELLTYDKWDIFYKDEHSLKQAKRKQLENIINFFPWCAVVDKFQHFIYSKENISPSERKEYFKNIFNEFSEKFVDWSDYEDYMKISYHKQLHIFEHPFYYIEYGIAQLGALQLWINYRENPKKAIDDYLSALNVGSSLSISEVYKKANVKFDFSEKMMEKLINFTYDEYKKVAC</sequence>
<keyword evidence="3 6" id="KW-0378">Hydrolase</keyword>
<dbReference type="GO" id="GO:0004222">
    <property type="term" value="F:metalloendopeptidase activity"/>
    <property type="evidence" value="ECO:0007669"/>
    <property type="project" value="InterPro"/>
</dbReference>
<accession>A0A348MN21</accession>
<feature type="domain" description="Peptidase M3A/M3B catalytic" evidence="8">
    <location>
        <begin position="185"/>
        <end position="570"/>
    </location>
</feature>
<dbReference type="AlphaFoldDB" id="A0A348MN21"/>
<evidence type="ECO:0000256" key="3">
    <source>
        <dbReference type="ARBA" id="ARBA00022801"/>
    </source>
</evidence>
<feature type="coiled-coil region" evidence="7">
    <location>
        <begin position="198"/>
        <end position="225"/>
    </location>
</feature>
<dbReference type="InterPro" id="IPR011976">
    <property type="entry name" value="Pept_M3B_oligopep-rel"/>
</dbReference>
<keyword evidence="5 6" id="KW-0482">Metalloprotease</keyword>
<dbReference type="Pfam" id="PF01432">
    <property type="entry name" value="Peptidase_M3"/>
    <property type="match status" value="1"/>
</dbReference>
<dbReference type="EMBL" id="DMCX01000053">
    <property type="protein sequence ID" value="HAF08447.1"/>
    <property type="molecule type" value="Genomic_DNA"/>
</dbReference>
<comment type="cofactor">
    <cofactor evidence="6">
        <name>Zn(2+)</name>
        <dbReference type="ChEBI" id="CHEBI:29105"/>
    </cofactor>
    <text evidence="6">Binds 1 zinc ion.</text>
</comment>
<dbReference type="GO" id="GO:0046872">
    <property type="term" value="F:metal ion binding"/>
    <property type="evidence" value="ECO:0007669"/>
    <property type="project" value="UniProtKB-UniRule"/>
</dbReference>
<dbReference type="NCBIfam" id="TIGR02289">
    <property type="entry name" value="M3_not_pepF"/>
    <property type="match status" value="1"/>
</dbReference>
<name>A0A348MN21_UNCW3</name>
<organism evidence="9 10">
    <name type="scientific">candidate division WOR-3 bacterium</name>
    <dbReference type="NCBI Taxonomy" id="2052148"/>
    <lineage>
        <taxon>Bacteria</taxon>
        <taxon>Bacteria division WOR-3</taxon>
    </lineage>
</organism>
<evidence type="ECO:0000313" key="9">
    <source>
        <dbReference type="EMBL" id="HAF08447.1"/>
    </source>
</evidence>
<dbReference type="CDD" id="cd09606">
    <property type="entry name" value="M3B_PepF"/>
    <property type="match status" value="1"/>
</dbReference>
<comment type="similarity">
    <text evidence="6">Belongs to the peptidase M3 family.</text>
</comment>
<reference evidence="9 10" key="1">
    <citation type="journal article" date="2018" name="Nat. Biotechnol.">
        <title>A standardized bacterial taxonomy based on genome phylogeny substantially revises the tree of life.</title>
        <authorList>
            <person name="Parks D.H."/>
            <person name="Chuvochina M."/>
            <person name="Waite D.W."/>
            <person name="Rinke C."/>
            <person name="Skarshewski A."/>
            <person name="Chaumeil P.A."/>
            <person name="Hugenholtz P."/>
        </authorList>
    </citation>
    <scope>NUCLEOTIDE SEQUENCE [LARGE SCALE GENOMIC DNA]</scope>
    <source>
        <strain evidence="9">UBA7921</strain>
    </source>
</reference>
<evidence type="ECO:0000256" key="4">
    <source>
        <dbReference type="ARBA" id="ARBA00022833"/>
    </source>
</evidence>